<dbReference type="EMBL" id="CAJOBI010023103">
    <property type="protein sequence ID" value="CAF4228549.1"/>
    <property type="molecule type" value="Genomic_DNA"/>
</dbReference>
<dbReference type="PANTHER" id="PTHR15000:SF1">
    <property type="entry name" value="ERYTHROID DIFFERENTIATION-RELATED FACTOR 1"/>
    <property type="match status" value="1"/>
</dbReference>
<feature type="domain" description="EDRF1 TPR repeats region" evidence="1">
    <location>
        <begin position="4"/>
        <end position="88"/>
    </location>
</feature>
<sequence>MNHCAQELKDMNEEIPKDLKNLFRKSFESFDAGIRAFEKINDISNVALLHSNLGRLMRYYAQYYVPLVDGVRQEFSQQERQSYHKAFD</sequence>
<accession>A0A8S2SIS2</accession>
<gene>
    <name evidence="2" type="ORF">SMN809_LOCUS23038</name>
</gene>
<reference evidence="2" key="1">
    <citation type="submission" date="2021-02" db="EMBL/GenBank/DDBJ databases">
        <authorList>
            <person name="Nowell W R."/>
        </authorList>
    </citation>
    <scope>NUCLEOTIDE SEQUENCE</scope>
</reference>
<protein>
    <recommendedName>
        <fullName evidence="1">EDRF1 TPR repeats region domain-containing protein</fullName>
    </recommendedName>
</protein>
<comment type="caution">
    <text evidence="2">The sequence shown here is derived from an EMBL/GenBank/DDBJ whole genome shotgun (WGS) entry which is preliminary data.</text>
</comment>
<dbReference type="PANTHER" id="PTHR15000">
    <property type="entry name" value="ERYTHROID DIFFERENTIATION-RELATED FACTOR 1"/>
    <property type="match status" value="1"/>
</dbReference>
<name>A0A8S2SIS2_9BILA</name>
<dbReference type="AlphaFoldDB" id="A0A8S2SIS2"/>
<evidence type="ECO:0000313" key="3">
    <source>
        <dbReference type="Proteomes" id="UP000676336"/>
    </source>
</evidence>
<dbReference type="GO" id="GO:0045893">
    <property type="term" value="P:positive regulation of DNA-templated transcription"/>
    <property type="evidence" value="ECO:0007669"/>
    <property type="project" value="TreeGrafter"/>
</dbReference>
<feature type="non-terminal residue" evidence="2">
    <location>
        <position position="1"/>
    </location>
</feature>
<evidence type="ECO:0000313" key="2">
    <source>
        <dbReference type="EMBL" id="CAF4228549.1"/>
    </source>
</evidence>
<organism evidence="2 3">
    <name type="scientific">Rotaria magnacalcarata</name>
    <dbReference type="NCBI Taxonomy" id="392030"/>
    <lineage>
        <taxon>Eukaryota</taxon>
        <taxon>Metazoa</taxon>
        <taxon>Spiralia</taxon>
        <taxon>Gnathifera</taxon>
        <taxon>Rotifera</taxon>
        <taxon>Eurotatoria</taxon>
        <taxon>Bdelloidea</taxon>
        <taxon>Philodinida</taxon>
        <taxon>Philodinidae</taxon>
        <taxon>Rotaria</taxon>
    </lineage>
</organism>
<dbReference type="Pfam" id="PF23723">
    <property type="entry name" value="TPR_EDRF1"/>
    <property type="match status" value="1"/>
</dbReference>
<proteinExistence type="predicted"/>
<dbReference type="InterPro" id="IPR056583">
    <property type="entry name" value="EDRF1_TPR"/>
</dbReference>
<dbReference type="Proteomes" id="UP000676336">
    <property type="component" value="Unassembled WGS sequence"/>
</dbReference>
<evidence type="ECO:0000259" key="1">
    <source>
        <dbReference type="Pfam" id="PF23723"/>
    </source>
</evidence>